<sequence>MITAMTTDPKADLQRYLRTAREALLWKLDGVGERDLRLPRTPTGTNLLGIVRHVANVEIGYFGPTFGREWPDPDHPLVVDDADYEADPQADWWVPAEVSAAEVVDFYRRVTDFADATIAALPLDAAGSVSWWGDEEVSLHLVITHVIVDIARHAGHADILREEIDGAAGLRADVSNLPDGVDWPAYVVRLRQVAEQFPEGTK</sequence>
<gene>
    <name evidence="1" type="ORF">NOCA1150081</name>
</gene>
<dbReference type="EMBL" id="CZKB01000007">
    <property type="protein sequence ID" value="CUR58623.1"/>
    <property type="molecule type" value="Genomic_DNA"/>
</dbReference>
<proteinExistence type="predicted"/>
<dbReference type="Gene3D" id="1.20.120.450">
    <property type="entry name" value="dinb family like domain"/>
    <property type="match status" value="1"/>
</dbReference>
<name>A0A2P2C9H6_9ZZZZ</name>
<dbReference type="AlphaFoldDB" id="A0A2P2C9H6"/>
<accession>A0A2P2C9H6</accession>
<dbReference type="InterPro" id="IPR007061">
    <property type="entry name" value="MST-like"/>
</dbReference>
<evidence type="ECO:0000313" key="1">
    <source>
        <dbReference type="EMBL" id="CUR58623.1"/>
    </source>
</evidence>
<dbReference type="InterPro" id="IPR034660">
    <property type="entry name" value="DinB/YfiT-like"/>
</dbReference>
<evidence type="ECO:0008006" key="2">
    <source>
        <dbReference type="Google" id="ProtNLM"/>
    </source>
</evidence>
<dbReference type="SUPFAM" id="SSF109854">
    <property type="entry name" value="DinB/YfiT-like putative metalloenzymes"/>
    <property type="match status" value="1"/>
</dbReference>
<organism evidence="1">
    <name type="scientific">metagenome</name>
    <dbReference type="NCBI Taxonomy" id="256318"/>
    <lineage>
        <taxon>unclassified sequences</taxon>
        <taxon>metagenomes</taxon>
    </lineage>
</organism>
<dbReference type="Pfam" id="PF04978">
    <property type="entry name" value="MST"/>
    <property type="match status" value="1"/>
</dbReference>
<protein>
    <recommendedName>
        <fullName evidence="2">DinB family protein</fullName>
    </recommendedName>
</protein>
<reference evidence="1" key="1">
    <citation type="submission" date="2015-08" db="EMBL/GenBank/DDBJ databases">
        <authorList>
            <person name="Babu N.S."/>
            <person name="Beckwith C.J."/>
            <person name="Beseler K.G."/>
            <person name="Brison A."/>
            <person name="Carone J.V."/>
            <person name="Caskin T.P."/>
            <person name="Diamond M."/>
            <person name="Durham M.E."/>
            <person name="Foxe J.M."/>
            <person name="Go M."/>
            <person name="Henderson B.A."/>
            <person name="Jones I.B."/>
            <person name="McGettigan J.A."/>
            <person name="Micheletti S.J."/>
            <person name="Nasrallah M.E."/>
            <person name="Ortiz D."/>
            <person name="Piller C.R."/>
            <person name="Privatt S.R."/>
            <person name="Schneider S.L."/>
            <person name="Sharp S."/>
            <person name="Smith T.C."/>
            <person name="Stanton J.D."/>
            <person name="Ullery H.E."/>
            <person name="Wilson R.J."/>
            <person name="Serrano M.G."/>
            <person name="Buck G."/>
            <person name="Lee V."/>
            <person name="Wang Y."/>
            <person name="Carvalho R."/>
            <person name="Voegtly L."/>
            <person name="Shi R."/>
            <person name="Duckworth R."/>
            <person name="Johnson A."/>
            <person name="Loviza R."/>
            <person name="Walstead R."/>
            <person name="Shah Z."/>
            <person name="Kiflezghi M."/>
            <person name="Wade K."/>
            <person name="Ball S.L."/>
            <person name="Bradley K.W."/>
            <person name="Asai D.J."/>
            <person name="Bowman C.A."/>
            <person name="Russell D.A."/>
            <person name="Pope W.H."/>
            <person name="Jacobs-Sera D."/>
            <person name="Hendrix R.W."/>
            <person name="Hatfull G.F."/>
        </authorList>
    </citation>
    <scope>NUCLEOTIDE SEQUENCE</scope>
</reference>